<gene>
    <name evidence="2" type="ORF">DA73_0239565</name>
    <name evidence="1" type="ORF">DA73_0400030435</name>
</gene>
<dbReference type="AlphaFoldDB" id="A0A0C1N452"/>
<reference evidence="2" key="1">
    <citation type="journal article" date="2015" name="Genome Announc.">
        <title>Draft Genome Sequence of Tolypothrix boutellei Strain VB521301.</title>
        <authorList>
            <person name="Chandrababunaidu M.M."/>
            <person name="Singh D."/>
            <person name="Sen D."/>
            <person name="Bhan S."/>
            <person name="Das S."/>
            <person name="Gupta A."/>
            <person name="Adhikary S.P."/>
            <person name="Tripathy S."/>
        </authorList>
    </citation>
    <scope>NUCLEOTIDE SEQUENCE</scope>
    <source>
        <strain evidence="2">VB521301</strain>
    </source>
</reference>
<sequence length="105" mass="12397">MSPIKSSRVVRRGRIFPEIQWTPEQEADWEADGEKLYQRCKPIFDRVKSELIETHYNWYVTVEPESGEYFVDKDLSAAWQQCREKHPGKIHHTFRINETGVCGTV</sequence>
<organism evidence="2">
    <name type="scientific">Tolypothrix bouteillei VB521301</name>
    <dbReference type="NCBI Taxonomy" id="1479485"/>
    <lineage>
        <taxon>Bacteria</taxon>
        <taxon>Bacillati</taxon>
        <taxon>Cyanobacteriota</taxon>
        <taxon>Cyanophyceae</taxon>
        <taxon>Nostocales</taxon>
        <taxon>Tolypothrichaceae</taxon>
        <taxon>Tolypothrix</taxon>
    </lineage>
</organism>
<dbReference type="RefSeq" id="WP_038082287.1">
    <property type="nucleotide sequence ID" value="NZ_JHEG04000001.1"/>
</dbReference>
<evidence type="ECO:0000313" key="3">
    <source>
        <dbReference type="Proteomes" id="UP000029738"/>
    </source>
</evidence>
<dbReference type="EMBL" id="JHEG04000001">
    <property type="protein sequence ID" value="KAF3889319.1"/>
    <property type="molecule type" value="Genomic_DNA"/>
</dbReference>
<dbReference type="EMBL" id="JHEG02000059">
    <property type="protein sequence ID" value="KIE07241.1"/>
    <property type="molecule type" value="Genomic_DNA"/>
</dbReference>
<proteinExistence type="predicted"/>
<evidence type="ECO:0000313" key="1">
    <source>
        <dbReference type="EMBL" id="KAF3889319.1"/>
    </source>
</evidence>
<dbReference type="Proteomes" id="UP000029738">
    <property type="component" value="Unassembled WGS sequence"/>
</dbReference>
<keyword evidence="3" id="KW-1185">Reference proteome</keyword>
<evidence type="ECO:0000313" key="2">
    <source>
        <dbReference type="EMBL" id="KIE07241.1"/>
    </source>
</evidence>
<dbReference type="OrthoDB" id="514289at2"/>
<name>A0A0C1N452_9CYAN</name>
<accession>A0A0C1N452</accession>
<protein>
    <submittedName>
        <fullName evidence="2">Uncharacterized protein</fullName>
    </submittedName>
</protein>
<reference evidence="1" key="2">
    <citation type="submission" date="2019-11" db="EMBL/GenBank/DDBJ databases">
        <title>Improved Assembly of Tolypothrix boutellei genome.</title>
        <authorList>
            <person name="Sarangi A.N."/>
            <person name="Mukherjee M."/>
            <person name="Ghosh S."/>
            <person name="Singh D."/>
            <person name="Das A."/>
            <person name="Kant S."/>
            <person name="Prusty A."/>
            <person name="Tripathy S."/>
        </authorList>
    </citation>
    <scope>NUCLEOTIDE SEQUENCE</scope>
    <source>
        <strain evidence="1">VB521301</strain>
    </source>
</reference>
<comment type="caution">
    <text evidence="2">The sequence shown here is derived from an EMBL/GenBank/DDBJ whole genome shotgun (WGS) entry which is preliminary data.</text>
</comment>